<keyword evidence="4" id="KW-1185">Reference proteome</keyword>
<sequence length="468" mass="50709">MKRIATVVLAGALMMSGCSLAPTYKRPGSVTAENWSSVQENASEADQGLASDIPWRSFFQSPALQQVVETALANNRDLKTAALNVQKTQALYRIERSKLLPEINAAGTGEYRKDFGGNTAETYTAGLAMPAYELDLFGRVDNLSQVALNNYLATEEARKSITISLIAQAANAYLQLTSDMETLTLSRESLETRHQTYELVDKSYRNGVATRQDLSQARIALESARVNTVLYTRLVQLDKNALVLILGTRNLEGIPMTANLEKSAVMDEIPVGLSSEVLLSRPDILQAEFSLKAAGANIGAARAAFYPRIALTGSLGYSSTDLGDLFSSSDAGAWGLGPSISIPIFNGGRNKALLKAAKIDQEIAVVNYEKTLQVAFKEVADALAARETLGRQLEAQDMLVQASQEAYDLSLRRYTEGVDSFLSVLDAQRSLFASQTTLIDLQRQELANRVSLYKVLGGGLEDQAKASS</sequence>
<dbReference type="Pfam" id="PF02321">
    <property type="entry name" value="OEP"/>
    <property type="match status" value="2"/>
</dbReference>
<feature type="signal peptide" evidence="2">
    <location>
        <begin position="1"/>
        <end position="21"/>
    </location>
</feature>
<comment type="subcellular location">
    <subcellularLocation>
        <location evidence="2">Cell membrane</location>
        <topology evidence="2">Lipid-anchor</topology>
    </subcellularLocation>
</comment>
<dbReference type="GO" id="GO:0005886">
    <property type="term" value="C:plasma membrane"/>
    <property type="evidence" value="ECO:0007669"/>
    <property type="project" value="UniProtKB-SubCell"/>
</dbReference>
<dbReference type="GO" id="GO:0015562">
    <property type="term" value="F:efflux transmembrane transporter activity"/>
    <property type="evidence" value="ECO:0007669"/>
    <property type="project" value="InterPro"/>
</dbReference>
<dbReference type="PROSITE" id="PS51257">
    <property type="entry name" value="PROKAR_LIPOPROTEIN"/>
    <property type="match status" value="1"/>
</dbReference>
<keyword evidence="2" id="KW-0472">Membrane</keyword>
<keyword evidence="2" id="KW-0732">Signal</keyword>
<comment type="similarity">
    <text evidence="1 2">Belongs to the outer membrane factor (OMF) (TC 1.B.17) family.</text>
</comment>
<dbReference type="Gene3D" id="1.20.1600.10">
    <property type="entry name" value="Outer membrane efflux proteins (OEP)"/>
    <property type="match status" value="1"/>
</dbReference>
<dbReference type="InterPro" id="IPR003423">
    <property type="entry name" value="OMP_efflux"/>
</dbReference>
<name>A0A4U8YI28_9BACT</name>
<dbReference type="SUPFAM" id="SSF56954">
    <property type="entry name" value="Outer membrane efflux proteins (OEP)"/>
    <property type="match status" value="1"/>
</dbReference>
<dbReference type="NCBIfam" id="TIGR01845">
    <property type="entry name" value="outer_NodT"/>
    <property type="match status" value="1"/>
</dbReference>
<accession>A0A4U8YI28</accession>
<keyword evidence="2" id="KW-0564">Palmitate</keyword>
<dbReference type="Proteomes" id="UP000507962">
    <property type="component" value="Unassembled WGS sequence"/>
</dbReference>
<evidence type="ECO:0000313" key="4">
    <source>
        <dbReference type="Proteomes" id="UP000507962"/>
    </source>
</evidence>
<dbReference type="PANTHER" id="PTHR30203:SF32">
    <property type="entry name" value="CATION EFFLUX SYSTEM PROTEIN CUSC"/>
    <property type="match status" value="1"/>
</dbReference>
<protein>
    <submittedName>
        <fullName evidence="3">Rnd efflux system outer membrane lipoprotein nodt</fullName>
    </submittedName>
</protein>
<keyword evidence="2" id="KW-0812">Transmembrane</keyword>
<feature type="chain" id="PRO_5020939102" evidence="2">
    <location>
        <begin position="22"/>
        <end position="468"/>
    </location>
</feature>
<reference evidence="3 4" key="1">
    <citation type="submission" date="2019-03" db="EMBL/GenBank/DDBJ databases">
        <authorList>
            <person name="Nijsse B."/>
        </authorList>
    </citation>
    <scope>NUCLEOTIDE SEQUENCE [LARGE SCALE GENOMIC DNA]</scope>
    <source>
        <strain evidence="3">Desulfoluna butyratoxydans MSL71</strain>
    </source>
</reference>
<keyword evidence="2" id="KW-1134">Transmembrane beta strand</keyword>
<dbReference type="InterPro" id="IPR010131">
    <property type="entry name" value="MdtP/NodT-like"/>
</dbReference>
<dbReference type="EMBL" id="CAADHO010000001">
    <property type="protein sequence ID" value="VFQ43286.1"/>
    <property type="molecule type" value="Genomic_DNA"/>
</dbReference>
<gene>
    <name evidence="3" type="ORF">MSL71_9140</name>
</gene>
<dbReference type="RefSeq" id="WP_180137456.1">
    <property type="nucleotide sequence ID" value="NZ_CAADHO010000001.1"/>
</dbReference>
<evidence type="ECO:0000256" key="2">
    <source>
        <dbReference type="RuleBase" id="RU362097"/>
    </source>
</evidence>
<organism evidence="3 4">
    <name type="scientific">Desulfoluna butyratoxydans</name>
    <dbReference type="NCBI Taxonomy" id="231438"/>
    <lineage>
        <taxon>Bacteria</taxon>
        <taxon>Pseudomonadati</taxon>
        <taxon>Thermodesulfobacteriota</taxon>
        <taxon>Desulfobacteria</taxon>
        <taxon>Desulfobacterales</taxon>
        <taxon>Desulfolunaceae</taxon>
        <taxon>Desulfoluna</taxon>
    </lineage>
</organism>
<evidence type="ECO:0000313" key="3">
    <source>
        <dbReference type="EMBL" id="VFQ43286.1"/>
    </source>
</evidence>
<evidence type="ECO:0000256" key="1">
    <source>
        <dbReference type="ARBA" id="ARBA00007613"/>
    </source>
</evidence>
<dbReference type="Gene3D" id="2.20.200.10">
    <property type="entry name" value="Outer membrane efflux proteins (OEP)"/>
    <property type="match status" value="1"/>
</dbReference>
<dbReference type="PANTHER" id="PTHR30203">
    <property type="entry name" value="OUTER MEMBRANE CATION EFFLUX PROTEIN"/>
    <property type="match status" value="1"/>
</dbReference>
<proteinExistence type="inferred from homology"/>
<dbReference type="AlphaFoldDB" id="A0A4U8YI28"/>
<keyword evidence="2 3" id="KW-0449">Lipoprotein</keyword>